<dbReference type="RefSeq" id="WP_027850320.1">
    <property type="nucleotide sequence ID" value="NZ_BSOR01000006.1"/>
</dbReference>
<dbReference type="PRINTS" id="PR01805">
    <property type="entry name" value="VACJLIPOPROT"/>
</dbReference>
<evidence type="ECO:0000313" key="3">
    <source>
        <dbReference type="EMBL" id="GLR62914.1"/>
    </source>
</evidence>
<comment type="similarity">
    <text evidence="1">Belongs to the MlaA family.</text>
</comment>
<name>A0ABQ5ZSG9_9GAMM</name>
<accession>A0ABQ5ZSG9</accession>
<dbReference type="EMBL" id="BSOR01000006">
    <property type="protein sequence ID" value="GLR62914.1"/>
    <property type="molecule type" value="Genomic_DNA"/>
</dbReference>
<protein>
    <recommendedName>
        <fullName evidence="5">Phospholipid-binding lipoprotein MlaA</fullName>
    </recommendedName>
</protein>
<gene>
    <name evidence="3" type="ORF">GCM10007878_03490</name>
</gene>
<evidence type="ECO:0000256" key="1">
    <source>
        <dbReference type="ARBA" id="ARBA00010634"/>
    </source>
</evidence>
<evidence type="ECO:0008006" key="5">
    <source>
        <dbReference type="Google" id="ProtNLM"/>
    </source>
</evidence>
<sequence length="253" mass="29115">MRLPKYFNWLFLLVFLSLVGCSASAPKEQVRYNDDPYESWNRKVFSFNETVDTWALKPLAKGYRFITPQFVRKGVKNFFANLGEASNFVNNLLQVKPLSAGKDLTRFTLNSTVGVVGLFEVATPLLDLQRSHEDFGQTLNTWGLAEGPYLVWPFLGGQTLSHTVSLPIDYYYLNPLPYVVDNKEVRWGLSALQLVQLREGLLDKEHLIQGDRYSFIRDAYLQRRTFLVNDGRLESDPFLEDDDFDFDDADFAD</sequence>
<reference evidence="4" key="1">
    <citation type="journal article" date="2019" name="Int. J. Syst. Evol. Microbiol.">
        <title>The Global Catalogue of Microorganisms (GCM) 10K type strain sequencing project: providing services to taxonomists for standard genome sequencing and annotation.</title>
        <authorList>
            <consortium name="The Broad Institute Genomics Platform"/>
            <consortium name="The Broad Institute Genome Sequencing Center for Infectious Disease"/>
            <person name="Wu L."/>
            <person name="Ma J."/>
        </authorList>
    </citation>
    <scope>NUCLEOTIDE SEQUENCE [LARGE SCALE GENOMIC DNA]</scope>
    <source>
        <strain evidence="4">NBRC 100033</strain>
    </source>
</reference>
<comment type="caution">
    <text evidence="3">The sequence shown here is derived from an EMBL/GenBank/DDBJ whole genome shotgun (WGS) entry which is preliminary data.</text>
</comment>
<evidence type="ECO:0000256" key="2">
    <source>
        <dbReference type="ARBA" id="ARBA00022729"/>
    </source>
</evidence>
<dbReference type="PROSITE" id="PS51257">
    <property type="entry name" value="PROKAR_LIPOPROTEIN"/>
    <property type="match status" value="1"/>
</dbReference>
<organism evidence="3 4">
    <name type="scientific">Marinospirillum insulare</name>
    <dbReference type="NCBI Taxonomy" id="217169"/>
    <lineage>
        <taxon>Bacteria</taxon>
        <taxon>Pseudomonadati</taxon>
        <taxon>Pseudomonadota</taxon>
        <taxon>Gammaproteobacteria</taxon>
        <taxon>Oceanospirillales</taxon>
        <taxon>Oceanospirillaceae</taxon>
        <taxon>Marinospirillum</taxon>
    </lineage>
</organism>
<keyword evidence="2" id="KW-0732">Signal</keyword>
<proteinExistence type="inferred from homology"/>
<dbReference type="PANTHER" id="PTHR30035">
    <property type="entry name" value="LIPOPROTEIN VACJ-RELATED"/>
    <property type="match status" value="1"/>
</dbReference>
<dbReference type="Pfam" id="PF04333">
    <property type="entry name" value="MlaA"/>
    <property type="match status" value="1"/>
</dbReference>
<dbReference type="PANTHER" id="PTHR30035:SF3">
    <property type="entry name" value="INTERMEMBRANE PHOSPHOLIPID TRANSPORT SYSTEM LIPOPROTEIN MLAA"/>
    <property type="match status" value="1"/>
</dbReference>
<dbReference type="InterPro" id="IPR007428">
    <property type="entry name" value="MlaA"/>
</dbReference>
<dbReference type="Proteomes" id="UP001156682">
    <property type="component" value="Unassembled WGS sequence"/>
</dbReference>
<evidence type="ECO:0000313" key="4">
    <source>
        <dbReference type="Proteomes" id="UP001156682"/>
    </source>
</evidence>
<keyword evidence="4" id="KW-1185">Reference proteome</keyword>